<sequence length="14" mass="1821">MYLFDFLMILDVWD</sequence>
<organism evidence="1">
    <name type="scientific">Rhizophora mucronata</name>
    <name type="common">Asiatic mangrove</name>
    <dbReference type="NCBI Taxonomy" id="61149"/>
    <lineage>
        <taxon>Eukaryota</taxon>
        <taxon>Viridiplantae</taxon>
        <taxon>Streptophyta</taxon>
        <taxon>Embryophyta</taxon>
        <taxon>Tracheophyta</taxon>
        <taxon>Spermatophyta</taxon>
        <taxon>Magnoliopsida</taxon>
        <taxon>eudicotyledons</taxon>
        <taxon>Gunneridae</taxon>
        <taxon>Pentapetalae</taxon>
        <taxon>rosids</taxon>
        <taxon>fabids</taxon>
        <taxon>Malpighiales</taxon>
        <taxon>Rhizophoraceae</taxon>
        <taxon>Rhizophora</taxon>
    </lineage>
</organism>
<reference evidence="1" key="1">
    <citation type="submission" date="2018-02" db="EMBL/GenBank/DDBJ databases">
        <title>Rhizophora mucronata_Transcriptome.</title>
        <authorList>
            <person name="Meera S.P."/>
            <person name="Sreeshan A."/>
            <person name="Augustine A."/>
        </authorList>
    </citation>
    <scope>NUCLEOTIDE SEQUENCE</scope>
    <source>
        <tissue evidence="1">Leaf</tissue>
    </source>
</reference>
<evidence type="ECO:0000313" key="1">
    <source>
        <dbReference type="EMBL" id="MBX71035.1"/>
    </source>
</evidence>
<protein>
    <submittedName>
        <fullName evidence="1">Uncharacterized protein</fullName>
    </submittedName>
</protein>
<dbReference type="EMBL" id="GGEC01090551">
    <property type="protein sequence ID" value="MBX71035.1"/>
    <property type="molecule type" value="Transcribed_RNA"/>
</dbReference>
<proteinExistence type="predicted"/>
<name>A0A2P2QVQ1_RHIMU</name>
<accession>A0A2P2QVQ1</accession>